<dbReference type="AlphaFoldDB" id="A0A0M3HKS5"/>
<organism evidence="2 3">
    <name type="scientific">Ascaris lumbricoides</name>
    <name type="common">Giant roundworm</name>
    <dbReference type="NCBI Taxonomy" id="6252"/>
    <lineage>
        <taxon>Eukaryota</taxon>
        <taxon>Metazoa</taxon>
        <taxon>Ecdysozoa</taxon>
        <taxon>Nematoda</taxon>
        <taxon>Chromadorea</taxon>
        <taxon>Rhabditida</taxon>
        <taxon>Spirurina</taxon>
        <taxon>Ascaridomorpha</taxon>
        <taxon>Ascaridoidea</taxon>
        <taxon>Ascarididae</taxon>
        <taxon>Ascaris</taxon>
    </lineage>
</organism>
<name>A0A0M3HKS5_ASCLU</name>
<evidence type="ECO:0000313" key="3">
    <source>
        <dbReference type="WBParaSite" id="ALUE_0000212001-mRNA-1"/>
    </source>
</evidence>
<evidence type="ECO:0000313" key="2">
    <source>
        <dbReference type="Proteomes" id="UP000036681"/>
    </source>
</evidence>
<evidence type="ECO:0000256" key="1">
    <source>
        <dbReference type="SAM" id="MobiDB-lite"/>
    </source>
</evidence>
<feature type="compositionally biased region" description="Polar residues" evidence="1">
    <location>
        <begin position="82"/>
        <end position="91"/>
    </location>
</feature>
<keyword evidence="2" id="KW-1185">Reference proteome</keyword>
<protein>
    <submittedName>
        <fullName evidence="3">Uncharacterized protein</fullName>
    </submittedName>
</protein>
<reference evidence="3" key="1">
    <citation type="submission" date="2017-02" db="UniProtKB">
        <authorList>
            <consortium name="WormBaseParasite"/>
        </authorList>
    </citation>
    <scope>IDENTIFICATION</scope>
</reference>
<dbReference type="WBParaSite" id="ALUE_0000212001-mRNA-1">
    <property type="protein sequence ID" value="ALUE_0000212001-mRNA-1"/>
    <property type="gene ID" value="ALUE_0000212001"/>
</dbReference>
<accession>A0A0M3HKS5</accession>
<sequence>MLPTIQVQKQSKIQPPIAKRLAVAKKPEFNDGVRRAPPKLHTAKSFNEAQMQSVMASGRWESAEQEDSISTPRRYNSERNELNSYNSQQGDNADDIITEVRKSGKFNKSLLGEDHDATQVCNGRIKFLQLFKLGLAVVIKSAYCKIHFIANRVSVNLPKCSTLPL</sequence>
<proteinExistence type="predicted"/>
<feature type="region of interest" description="Disordered" evidence="1">
    <location>
        <begin position="55"/>
        <end position="94"/>
    </location>
</feature>
<dbReference type="Proteomes" id="UP000036681">
    <property type="component" value="Unplaced"/>
</dbReference>